<accession>A0AAD5QR48</accession>
<proteinExistence type="inferred from homology"/>
<dbReference type="Pfam" id="PF10508">
    <property type="entry name" value="Proteasom_PSMB"/>
    <property type="match status" value="1"/>
</dbReference>
<dbReference type="GO" id="GO:0005829">
    <property type="term" value="C:cytosol"/>
    <property type="evidence" value="ECO:0007669"/>
    <property type="project" value="TreeGrafter"/>
</dbReference>
<sequence length="475" mass="52838">MRSESSDEPQTPGDEGDEDDDDRQITWTSQNFLELRIEFANDRSMKKALEILQRMMEIDVEQVDDNAWLECKELIAVLLNAIPVTTLLETQQIMLLTALETCPPHVVTALADHLIAHQDVAIPLLNNVAQAVAVAFARRINHSDTYEKLALLLAPVASNPQLIQELQHQLSTTKSAEHRFKLYQGHYAAALAPLLQRLVDELSADDMLNALAAMDLLSDMAIASTIGAKIVNECGAPQKVYQLLQSSAVAPDGGFIHLSCMKFFGTLGRQYPETLDDFPLFVSAVFHFNLLDASQRMLAFDTLAQIAYNTEAKQSLQKMLGTDGISRAMEAFAVAISSGPVELRTRHLDALAILFEKGENELLKEWFKYMGVPMPSLLLNLVQKPFPDLRMASLRAFGSLLCHPFGIETFLETSGFLDWLLNRSTEQEWEASCLKMDIIRSMIASESPLIDAPLKLRLKAYFVTSSADPSVEVVL</sequence>
<organism evidence="4 5">
    <name type="scientific">Parelaphostrongylus tenuis</name>
    <name type="common">Meningeal worm</name>
    <dbReference type="NCBI Taxonomy" id="148309"/>
    <lineage>
        <taxon>Eukaryota</taxon>
        <taxon>Metazoa</taxon>
        <taxon>Ecdysozoa</taxon>
        <taxon>Nematoda</taxon>
        <taxon>Chromadorea</taxon>
        <taxon>Rhabditida</taxon>
        <taxon>Rhabditina</taxon>
        <taxon>Rhabditomorpha</taxon>
        <taxon>Strongyloidea</taxon>
        <taxon>Metastrongylidae</taxon>
        <taxon>Parelaphostrongylus</taxon>
    </lineage>
</organism>
<feature type="region of interest" description="Disordered" evidence="3">
    <location>
        <begin position="1"/>
        <end position="24"/>
    </location>
</feature>
<dbReference type="PANTHER" id="PTHR13554">
    <property type="entry name" value="26S PROTEASOME NON-ATPASE REGULATORY SUBUNIT 5-RELATED"/>
    <property type="match status" value="1"/>
</dbReference>
<dbReference type="EMBL" id="JAHQIW010003581">
    <property type="protein sequence ID" value="KAJ1359232.1"/>
    <property type="molecule type" value="Genomic_DNA"/>
</dbReference>
<name>A0AAD5QR48_PARTN</name>
<evidence type="ECO:0000313" key="4">
    <source>
        <dbReference type="EMBL" id="KAJ1359232.1"/>
    </source>
</evidence>
<gene>
    <name evidence="4" type="ORF">KIN20_017924</name>
</gene>
<keyword evidence="5" id="KW-1185">Reference proteome</keyword>
<comment type="caution">
    <text evidence="4">The sequence shown here is derived from an EMBL/GenBank/DDBJ whole genome shotgun (WGS) entry which is preliminary data.</text>
</comment>
<evidence type="ECO:0000256" key="1">
    <source>
        <dbReference type="ARBA" id="ARBA00006823"/>
    </source>
</evidence>
<dbReference type="Proteomes" id="UP001196413">
    <property type="component" value="Unassembled WGS sequence"/>
</dbReference>
<evidence type="ECO:0000256" key="3">
    <source>
        <dbReference type="SAM" id="MobiDB-lite"/>
    </source>
</evidence>
<dbReference type="InterPro" id="IPR016024">
    <property type="entry name" value="ARM-type_fold"/>
</dbReference>
<evidence type="ECO:0000313" key="5">
    <source>
        <dbReference type="Proteomes" id="UP001196413"/>
    </source>
</evidence>
<comment type="similarity">
    <text evidence="1">Belongs to the proteasome subunit S5B/HSM3 family.</text>
</comment>
<dbReference type="GO" id="GO:0043248">
    <property type="term" value="P:proteasome assembly"/>
    <property type="evidence" value="ECO:0007669"/>
    <property type="project" value="InterPro"/>
</dbReference>
<dbReference type="AlphaFoldDB" id="A0AAD5QR48"/>
<evidence type="ECO:0000256" key="2">
    <source>
        <dbReference type="ARBA" id="ARBA00014933"/>
    </source>
</evidence>
<dbReference type="Gene3D" id="1.25.10.10">
    <property type="entry name" value="Leucine-rich Repeat Variant"/>
    <property type="match status" value="1"/>
</dbReference>
<dbReference type="SUPFAM" id="SSF48371">
    <property type="entry name" value="ARM repeat"/>
    <property type="match status" value="1"/>
</dbReference>
<dbReference type="InterPro" id="IPR011989">
    <property type="entry name" value="ARM-like"/>
</dbReference>
<protein>
    <recommendedName>
        <fullName evidence="2">26S proteasome non-ATPase regulatory subunit 5</fullName>
    </recommendedName>
</protein>
<reference evidence="4" key="1">
    <citation type="submission" date="2021-06" db="EMBL/GenBank/DDBJ databases">
        <title>Parelaphostrongylus tenuis whole genome reference sequence.</title>
        <authorList>
            <person name="Garwood T.J."/>
            <person name="Larsen P.A."/>
            <person name="Fountain-Jones N.M."/>
            <person name="Garbe J.R."/>
            <person name="Macchietto M.G."/>
            <person name="Kania S.A."/>
            <person name="Gerhold R.W."/>
            <person name="Richards J.E."/>
            <person name="Wolf T.M."/>
        </authorList>
    </citation>
    <scope>NUCLEOTIDE SEQUENCE</scope>
    <source>
        <strain evidence="4">MNPRO001-30</strain>
        <tissue evidence="4">Meninges</tissue>
    </source>
</reference>
<dbReference type="InterPro" id="IPR019538">
    <property type="entry name" value="PSMD5"/>
</dbReference>
<dbReference type="PANTHER" id="PTHR13554:SF10">
    <property type="entry name" value="26S PROTEASOME NON-ATPASE REGULATORY SUBUNIT 5"/>
    <property type="match status" value="1"/>
</dbReference>